<evidence type="ECO:0000313" key="2">
    <source>
        <dbReference type="Proteomes" id="UP000284120"/>
    </source>
</evidence>
<proteinExistence type="predicted"/>
<accession>A0A443YL06</accession>
<dbReference type="EMBL" id="SAYW01000007">
    <property type="protein sequence ID" value="RWU04444.1"/>
    <property type="molecule type" value="Genomic_DNA"/>
</dbReference>
<sequence length="77" mass="8580">MENKIVVYKTFESPMEANIVKARLLDAGFECFLTGENAALVYPVFDTSISGIQLHVFERDVEAIGHFLTEDDALEGL</sequence>
<gene>
    <name evidence="1" type="ORF">DPV69_19205</name>
</gene>
<evidence type="ECO:0000313" key="1">
    <source>
        <dbReference type="EMBL" id="RWU04444.1"/>
    </source>
</evidence>
<protein>
    <submittedName>
        <fullName evidence="1">Uncharacterized protein</fullName>
    </submittedName>
</protein>
<dbReference type="AlphaFoldDB" id="A0A443YL06"/>
<reference evidence="1 2" key="1">
    <citation type="submission" date="2018-06" db="EMBL/GenBank/DDBJ databases">
        <title>Pedobacter endophyticus sp. nov., an endophytic bacterium isolated from a leaf of Triticum aestivum.</title>
        <authorList>
            <person name="Zhang L."/>
        </authorList>
    </citation>
    <scope>NUCLEOTIDE SEQUENCE [LARGE SCALE GENOMIC DNA]</scope>
    <source>
        <strain evidence="1 2">CM134L-2</strain>
    </source>
</reference>
<organism evidence="1 2">
    <name type="scientific">Pedobacter chitinilyticus</name>
    <dbReference type="NCBI Taxonomy" id="2233776"/>
    <lineage>
        <taxon>Bacteria</taxon>
        <taxon>Pseudomonadati</taxon>
        <taxon>Bacteroidota</taxon>
        <taxon>Sphingobacteriia</taxon>
        <taxon>Sphingobacteriales</taxon>
        <taxon>Sphingobacteriaceae</taxon>
        <taxon>Pedobacter</taxon>
    </lineage>
</organism>
<name>A0A443YL06_9SPHI</name>
<comment type="caution">
    <text evidence="1">The sequence shown here is derived from an EMBL/GenBank/DDBJ whole genome shotgun (WGS) entry which is preliminary data.</text>
</comment>
<keyword evidence="2" id="KW-1185">Reference proteome</keyword>
<dbReference type="OrthoDB" id="8480302at2"/>
<dbReference type="RefSeq" id="WP_113649036.1">
    <property type="nucleotide sequence ID" value="NZ_QMHN01000007.1"/>
</dbReference>
<dbReference type="Proteomes" id="UP000284120">
    <property type="component" value="Unassembled WGS sequence"/>
</dbReference>